<organism evidence="2 3">
    <name type="scientific">Perkinsus olseni</name>
    <name type="common">Perkinsus atlanticus</name>
    <dbReference type="NCBI Taxonomy" id="32597"/>
    <lineage>
        <taxon>Eukaryota</taxon>
        <taxon>Sar</taxon>
        <taxon>Alveolata</taxon>
        <taxon>Perkinsozoa</taxon>
        <taxon>Perkinsea</taxon>
        <taxon>Perkinsida</taxon>
        <taxon>Perkinsidae</taxon>
        <taxon>Perkinsus</taxon>
    </lineage>
</organism>
<dbReference type="Proteomes" id="UP000553632">
    <property type="component" value="Unassembled WGS sequence"/>
</dbReference>
<protein>
    <submittedName>
        <fullName evidence="2">Uncharacterized protein</fullName>
    </submittedName>
</protein>
<gene>
    <name evidence="2" type="ORF">FOZ63_029694</name>
</gene>
<sequence>MSAQAWVVDNAARGIEAAAQAATKKSAPPLLARGPPRGFGAGAEGPAQLGPNRVVPPVTVRELEQVVSRFRDGSPGEDHINNDILKQTLSDLKDVWAHTFTTLLNERVHPEEFKRGRGLLLLKPHRDPAKVSCRIGSTTRSPPRYTAPKYLGLFAPSPVIKRFIASAATTAQGCSGV</sequence>
<proteinExistence type="predicted"/>
<dbReference type="AlphaFoldDB" id="A0A7J6QT20"/>
<evidence type="ECO:0000256" key="1">
    <source>
        <dbReference type="SAM" id="MobiDB-lite"/>
    </source>
</evidence>
<reference evidence="2 3" key="1">
    <citation type="submission" date="2020-04" db="EMBL/GenBank/DDBJ databases">
        <title>Perkinsus olseni comparative genomics.</title>
        <authorList>
            <person name="Bogema D.R."/>
        </authorList>
    </citation>
    <scope>NUCLEOTIDE SEQUENCE [LARGE SCALE GENOMIC DNA]</scope>
    <source>
        <strain evidence="2 3">ATCC PRA-207</strain>
    </source>
</reference>
<evidence type="ECO:0000313" key="3">
    <source>
        <dbReference type="Proteomes" id="UP000553632"/>
    </source>
</evidence>
<name>A0A7J6QT20_PEROL</name>
<dbReference type="EMBL" id="JABANO010030805">
    <property type="protein sequence ID" value="KAF4711281.1"/>
    <property type="molecule type" value="Genomic_DNA"/>
</dbReference>
<feature type="non-terminal residue" evidence="2">
    <location>
        <position position="1"/>
    </location>
</feature>
<feature type="region of interest" description="Disordered" evidence="1">
    <location>
        <begin position="20"/>
        <end position="53"/>
    </location>
</feature>
<accession>A0A7J6QT20</accession>
<evidence type="ECO:0000313" key="2">
    <source>
        <dbReference type="EMBL" id="KAF4711281.1"/>
    </source>
</evidence>
<comment type="caution">
    <text evidence="2">The sequence shown here is derived from an EMBL/GenBank/DDBJ whole genome shotgun (WGS) entry which is preliminary data.</text>
</comment>
<keyword evidence="3" id="KW-1185">Reference proteome</keyword>